<sequence>MSTVRSRQRRALAAGGIVLGFGAVLVAASWTDNVLGFANFQSGRFGIQSSVDNGVTWSSHPVTGTNNQLSFTPTVSAVVPGVVSYAPIRLRTDVGSLAAKIQLGGAQLSGDAALGGALVYRAVKLETAGSPCTSAAFTGTPSWVVGSAGAVSLTTGSAPNVFTLAAATTASEGAATTVCFEISLPATPANWTNSALQGKTATPDWAFVGTS</sequence>
<evidence type="ECO:0008006" key="3">
    <source>
        <dbReference type="Google" id="ProtNLM"/>
    </source>
</evidence>
<evidence type="ECO:0000313" key="1">
    <source>
        <dbReference type="EMBL" id="MCZ4521678.1"/>
    </source>
</evidence>
<dbReference type="RefSeq" id="WP_269608140.1">
    <property type="nucleotide sequence ID" value="NZ_JAPWIJ010000013.1"/>
</dbReference>
<accession>A0ABT4ML09</accession>
<proteinExistence type="predicted"/>
<organism evidence="1 2">
    <name type="scientific">Rhodococcus ruber</name>
    <dbReference type="NCBI Taxonomy" id="1830"/>
    <lineage>
        <taxon>Bacteria</taxon>
        <taxon>Bacillati</taxon>
        <taxon>Actinomycetota</taxon>
        <taxon>Actinomycetes</taxon>
        <taxon>Mycobacteriales</taxon>
        <taxon>Nocardiaceae</taxon>
        <taxon>Rhodococcus</taxon>
    </lineage>
</organism>
<name>A0ABT4ML09_9NOCA</name>
<comment type="caution">
    <text evidence="1">The sequence shown here is derived from an EMBL/GenBank/DDBJ whole genome shotgun (WGS) entry which is preliminary data.</text>
</comment>
<reference evidence="1" key="1">
    <citation type="submission" date="2022-12" db="EMBL/GenBank/DDBJ databases">
        <authorList>
            <person name="Krivoruchko A.V."/>
            <person name="Elkin A."/>
        </authorList>
    </citation>
    <scope>NUCLEOTIDE SEQUENCE</scope>
    <source>
        <strain evidence="1">IEGM 1391</strain>
    </source>
</reference>
<dbReference type="Proteomes" id="UP001081071">
    <property type="component" value="Unassembled WGS sequence"/>
</dbReference>
<keyword evidence="2" id="KW-1185">Reference proteome</keyword>
<gene>
    <name evidence="1" type="ORF">O4220_24435</name>
</gene>
<protein>
    <recommendedName>
        <fullName evidence="3">Ribosomally synthesized peptide with SipW-like signal peptide</fullName>
    </recommendedName>
</protein>
<evidence type="ECO:0000313" key="2">
    <source>
        <dbReference type="Proteomes" id="UP001081071"/>
    </source>
</evidence>
<dbReference type="EMBL" id="JAPWIJ010000013">
    <property type="protein sequence ID" value="MCZ4521678.1"/>
    <property type="molecule type" value="Genomic_DNA"/>
</dbReference>